<dbReference type="AlphaFoldDB" id="A0A166G7M3"/>
<dbReference type="Proteomes" id="UP000076532">
    <property type="component" value="Unassembled WGS sequence"/>
</dbReference>
<accession>A0A166G7M3</accession>
<evidence type="ECO:0000313" key="2">
    <source>
        <dbReference type="Proteomes" id="UP000076532"/>
    </source>
</evidence>
<organism evidence="1 2">
    <name type="scientific">Athelia psychrophila</name>
    <dbReference type="NCBI Taxonomy" id="1759441"/>
    <lineage>
        <taxon>Eukaryota</taxon>
        <taxon>Fungi</taxon>
        <taxon>Dikarya</taxon>
        <taxon>Basidiomycota</taxon>
        <taxon>Agaricomycotina</taxon>
        <taxon>Agaricomycetes</taxon>
        <taxon>Agaricomycetidae</taxon>
        <taxon>Atheliales</taxon>
        <taxon>Atheliaceae</taxon>
        <taxon>Athelia</taxon>
    </lineage>
</organism>
<dbReference type="EMBL" id="KV417581">
    <property type="protein sequence ID" value="KZP17547.1"/>
    <property type="molecule type" value="Genomic_DNA"/>
</dbReference>
<dbReference type="OrthoDB" id="2126698at2759"/>
<keyword evidence="2" id="KW-1185">Reference proteome</keyword>
<name>A0A166G7M3_9AGAM</name>
<proteinExistence type="predicted"/>
<protein>
    <submittedName>
        <fullName evidence="1">Uncharacterized protein</fullName>
    </submittedName>
</protein>
<reference evidence="1 2" key="1">
    <citation type="journal article" date="2016" name="Mol. Biol. Evol.">
        <title>Comparative Genomics of Early-Diverging Mushroom-Forming Fungi Provides Insights into the Origins of Lignocellulose Decay Capabilities.</title>
        <authorList>
            <person name="Nagy L.G."/>
            <person name="Riley R."/>
            <person name="Tritt A."/>
            <person name="Adam C."/>
            <person name="Daum C."/>
            <person name="Floudas D."/>
            <person name="Sun H."/>
            <person name="Yadav J.S."/>
            <person name="Pangilinan J."/>
            <person name="Larsson K.H."/>
            <person name="Matsuura K."/>
            <person name="Barry K."/>
            <person name="Labutti K."/>
            <person name="Kuo R."/>
            <person name="Ohm R.A."/>
            <person name="Bhattacharya S.S."/>
            <person name="Shirouzu T."/>
            <person name="Yoshinaga Y."/>
            <person name="Martin F.M."/>
            <person name="Grigoriev I.V."/>
            <person name="Hibbett D.S."/>
        </authorList>
    </citation>
    <scope>NUCLEOTIDE SEQUENCE [LARGE SCALE GENOMIC DNA]</scope>
    <source>
        <strain evidence="1 2">CBS 109695</strain>
    </source>
</reference>
<gene>
    <name evidence="1" type="ORF">FIBSPDRAFT_957002</name>
</gene>
<sequence>MATKDSFGYFFSDDLAVAELVSQAMPLAASFQVADGLVGSCGSVLQGQTR</sequence>
<dbReference type="STRING" id="436010.A0A166G7M3"/>
<evidence type="ECO:0000313" key="1">
    <source>
        <dbReference type="EMBL" id="KZP17547.1"/>
    </source>
</evidence>